<proteinExistence type="inferred from homology"/>
<dbReference type="EMBL" id="JAMOIM010000001">
    <property type="protein sequence ID" value="MCW6506566.1"/>
    <property type="molecule type" value="Genomic_DNA"/>
</dbReference>
<protein>
    <submittedName>
        <fullName evidence="3">Colanic acid biosynthesis acetyltransferase</fullName>
    </submittedName>
</protein>
<evidence type="ECO:0000256" key="2">
    <source>
        <dbReference type="ARBA" id="ARBA00022679"/>
    </source>
</evidence>
<evidence type="ECO:0000313" key="4">
    <source>
        <dbReference type="Proteomes" id="UP001165667"/>
    </source>
</evidence>
<evidence type="ECO:0000256" key="1">
    <source>
        <dbReference type="ARBA" id="ARBA00007274"/>
    </source>
</evidence>
<dbReference type="CDD" id="cd05825">
    <property type="entry name" value="LbH_wcaF_like"/>
    <property type="match status" value="1"/>
</dbReference>
<evidence type="ECO:0000313" key="3">
    <source>
        <dbReference type="EMBL" id="MCW6506566.1"/>
    </source>
</evidence>
<comment type="caution">
    <text evidence="3">The sequence shown here is derived from an EMBL/GenBank/DDBJ whole genome shotgun (WGS) entry which is preliminary data.</text>
</comment>
<dbReference type="GO" id="GO:0008374">
    <property type="term" value="F:O-acyltransferase activity"/>
    <property type="evidence" value="ECO:0007669"/>
    <property type="project" value="TreeGrafter"/>
</dbReference>
<gene>
    <name evidence="3" type="ORF">M8523_00840</name>
</gene>
<dbReference type="RefSeq" id="WP_282582926.1">
    <property type="nucleotide sequence ID" value="NZ_JAMOIM010000001.1"/>
</dbReference>
<keyword evidence="2" id="KW-0808">Transferase</keyword>
<dbReference type="SUPFAM" id="SSF51161">
    <property type="entry name" value="Trimeric LpxA-like enzymes"/>
    <property type="match status" value="1"/>
</dbReference>
<dbReference type="Gene3D" id="2.160.10.10">
    <property type="entry name" value="Hexapeptide repeat proteins"/>
    <property type="match status" value="1"/>
</dbReference>
<keyword evidence="4" id="KW-1185">Reference proteome</keyword>
<dbReference type="InterPro" id="IPR051159">
    <property type="entry name" value="Hexapeptide_acetyltransf"/>
</dbReference>
<dbReference type="AlphaFoldDB" id="A0AA41YSV2"/>
<dbReference type="PANTHER" id="PTHR23416">
    <property type="entry name" value="SIALIC ACID SYNTHASE-RELATED"/>
    <property type="match status" value="1"/>
</dbReference>
<comment type="similarity">
    <text evidence="1">Belongs to the transferase hexapeptide repeat family.</text>
</comment>
<organism evidence="3 4">
    <name type="scientific">Lichenifustis flavocetrariae</name>
    <dbReference type="NCBI Taxonomy" id="2949735"/>
    <lineage>
        <taxon>Bacteria</taxon>
        <taxon>Pseudomonadati</taxon>
        <taxon>Pseudomonadota</taxon>
        <taxon>Alphaproteobacteria</taxon>
        <taxon>Hyphomicrobiales</taxon>
        <taxon>Lichenihabitantaceae</taxon>
        <taxon>Lichenifustis</taxon>
    </lineage>
</organism>
<accession>A0AA41YSV2</accession>
<dbReference type="PANTHER" id="PTHR23416:SF23">
    <property type="entry name" value="ACETYLTRANSFERASE C18B11.09C-RELATED"/>
    <property type="match status" value="1"/>
</dbReference>
<dbReference type="Proteomes" id="UP001165667">
    <property type="component" value="Unassembled WGS sequence"/>
</dbReference>
<dbReference type="GO" id="GO:0005829">
    <property type="term" value="C:cytosol"/>
    <property type="evidence" value="ECO:0007669"/>
    <property type="project" value="TreeGrafter"/>
</dbReference>
<dbReference type="InterPro" id="IPR011004">
    <property type="entry name" value="Trimer_LpxA-like_sf"/>
</dbReference>
<sequence length="217" mass="24006">MTILDAHLSRPLEGGPSFSLGNRLFRAVWRIAWRCLASWTPPAFRGWRRGLLVAFGARLAPSADVRSSARIWYPPHLSMGAQAVIGPEVVCYNIAPVEIGCRTIVSQRAHLCTGSHDLSDRHFQLVARSITLEDDVWIAAEAFVGPGVVAREGSVLAARGAIFGDLQPWTVYRGNPAQPVKTRKFRPAEQISTKSAPQSRELFEPQNPIWPWDILSS</sequence>
<name>A0AA41YSV2_9HYPH</name>
<reference evidence="3" key="1">
    <citation type="submission" date="2022-05" db="EMBL/GenBank/DDBJ databases">
        <authorList>
            <person name="Pankratov T."/>
        </authorList>
    </citation>
    <scope>NUCLEOTIDE SEQUENCE</scope>
    <source>
        <strain evidence="3">BP6-180914</strain>
    </source>
</reference>